<dbReference type="InterPro" id="IPR014806">
    <property type="entry name" value="Ufc1"/>
</dbReference>
<protein>
    <recommendedName>
        <fullName evidence="2">Ubiquitin-fold modifier-conjugating enzyme 1</fullName>
    </recommendedName>
</protein>
<dbReference type="InterPro" id="IPR016135">
    <property type="entry name" value="UBQ-conjugating_enzyme/RWD"/>
</dbReference>
<reference evidence="4" key="1">
    <citation type="journal article" date="2022" name="bioRxiv">
        <title>Genomics of Preaxostyla Flagellates Illuminates Evolutionary Transitions and the Path Towards Mitochondrial Loss.</title>
        <authorList>
            <person name="Novak L.V.F."/>
            <person name="Treitli S.C."/>
            <person name="Pyrih J."/>
            <person name="Halakuc P."/>
            <person name="Pipaliya S.V."/>
            <person name="Vacek V."/>
            <person name="Brzon O."/>
            <person name="Soukal P."/>
            <person name="Eme L."/>
            <person name="Dacks J.B."/>
            <person name="Karnkowska A."/>
            <person name="Elias M."/>
            <person name="Hampl V."/>
        </authorList>
    </citation>
    <scope>NUCLEOTIDE SEQUENCE</scope>
    <source>
        <strain evidence="4">RCP-MX</strain>
    </source>
</reference>
<comment type="caution">
    <text evidence="4">The sequence shown here is derived from an EMBL/GenBank/DDBJ whole genome shotgun (WGS) entry which is preliminary data.</text>
</comment>
<dbReference type="CDD" id="cd11686">
    <property type="entry name" value="UBCc_UFC1"/>
    <property type="match status" value="1"/>
</dbReference>
<dbReference type="SUPFAM" id="SSF54495">
    <property type="entry name" value="UBC-like"/>
    <property type="match status" value="1"/>
</dbReference>
<evidence type="ECO:0000256" key="1">
    <source>
        <dbReference type="ARBA" id="ARBA00008451"/>
    </source>
</evidence>
<accession>A0ABQ8UED4</accession>
<evidence type="ECO:0000313" key="5">
    <source>
        <dbReference type="Proteomes" id="UP001141327"/>
    </source>
</evidence>
<evidence type="ECO:0000256" key="2">
    <source>
        <dbReference type="ARBA" id="ARBA00013306"/>
    </source>
</evidence>
<dbReference type="PANTHER" id="PTHR12921:SF0">
    <property type="entry name" value="UBIQUITIN-FOLD MODIFIER-CONJUGATING ENZYME 1"/>
    <property type="match status" value="1"/>
</dbReference>
<dbReference type="EMBL" id="JAPMOS010000043">
    <property type="protein sequence ID" value="KAJ4457618.1"/>
    <property type="molecule type" value="Genomic_DNA"/>
</dbReference>
<keyword evidence="5" id="KW-1185">Reference proteome</keyword>
<keyword evidence="3" id="KW-0833">Ubl conjugation pathway</keyword>
<evidence type="ECO:0000256" key="3">
    <source>
        <dbReference type="ARBA" id="ARBA00022786"/>
    </source>
</evidence>
<gene>
    <name evidence="4" type="ORF">PAPYR_6860</name>
</gene>
<dbReference type="Gene3D" id="3.10.110.10">
    <property type="entry name" value="Ubiquitin Conjugating Enzyme"/>
    <property type="match status" value="1"/>
</dbReference>
<comment type="similarity">
    <text evidence="1">Belongs to the ubiquitin-conjugating enzyme family. UFC1 subfamily.</text>
</comment>
<evidence type="ECO:0000313" key="4">
    <source>
        <dbReference type="EMBL" id="KAJ4457618.1"/>
    </source>
</evidence>
<organism evidence="4 5">
    <name type="scientific">Paratrimastix pyriformis</name>
    <dbReference type="NCBI Taxonomy" id="342808"/>
    <lineage>
        <taxon>Eukaryota</taxon>
        <taxon>Metamonada</taxon>
        <taxon>Preaxostyla</taxon>
        <taxon>Paratrimastigidae</taxon>
        <taxon>Paratrimastix</taxon>
    </lineage>
</organism>
<dbReference type="Pfam" id="PF08694">
    <property type="entry name" value="UFC1"/>
    <property type="match status" value="1"/>
</dbReference>
<dbReference type="Proteomes" id="UP001141327">
    <property type="component" value="Unassembled WGS sequence"/>
</dbReference>
<dbReference type="PANTHER" id="PTHR12921">
    <property type="entry name" value="UBIQUITIN-FOLD MODIFIER-CONJUGATING ENZYME 1"/>
    <property type="match status" value="1"/>
</dbReference>
<proteinExistence type="inferred from homology"/>
<name>A0ABQ8UED4_9EUKA</name>
<sequence length="176" mass="19709">MEVIQRLPLLTIRAGPRDGTQWVERLKEEYNVLIKFIQANQANGNDWFSIESDPQGLKWKGKCSYVHNMLRYEFDFQFDIPASYPATAPEIEIPELEGKTVKMYRGGKICLTIHFKPLWARNVPHFGIAHAIGLGLGPWLATEVPHLVDDGFITHPSVIAQRQQAAAATAAANPSS</sequence>